<dbReference type="OrthoDB" id="3192968at2"/>
<dbReference type="Gene3D" id="1.10.357.10">
    <property type="entry name" value="Tetracycline Repressor, domain 2"/>
    <property type="match status" value="1"/>
</dbReference>
<evidence type="ECO:0000256" key="1">
    <source>
        <dbReference type="ARBA" id="ARBA00023015"/>
    </source>
</evidence>
<dbReference type="PANTHER" id="PTHR30055:SF234">
    <property type="entry name" value="HTH-TYPE TRANSCRIPTIONAL REGULATOR BETI"/>
    <property type="match status" value="1"/>
</dbReference>
<keyword evidence="3" id="KW-0804">Transcription</keyword>
<sequence length="239" mass="25910">MRRWCCRRSGGVRSRSSGCQLSARAAPRRSLEPRDRRRQRRIERTGQHCPDYAIPVSTPAKANRGPSAGPENRRALIEAARVVFAEGGVEAPLSAVAKLAGVGQGSLYRHFPTRGALALAVFGDAIVELEELMQSPSSGLADLLDLIVQQMLVSVGLIQLTLTDVGDAHGSTVRERMLAVLDIALPRERSAGRVGSDISAEDVLLLLSMLAGVLPRTPRGEREAVARRSLELFWRSFAP</sequence>
<comment type="caution">
    <text evidence="7">The sequence shown here is derived from an EMBL/GenBank/DDBJ whole genome shotgun (WGS) entry which is preliminary data.</text>
</comment>
<protein>
    <submittedName>
        <fullName evidence="7">TetR/AcrR family transcriptional regulator</fullName>
    </submittedName>
</protein>
<dbReference type="GO" id="GO:0000976">
    <property type="term" value="F:transcription cis-regulatory region binding"/>
    <property type="evidence" value="ECO:0007669"/>
    <property type="project" value="TreeGrafter"/>
</dbReference>
<dbReference type="InterPro" id="IPR009057">
    <property type="entry name" value="Homeodomain-like_sf"/>
</dbReference>
<dbReference type="InterPro" id="IPR050109">
    <property type="entry name" value="HTH-type_TetR-like_transc_reg"/>
</dbReference>
<feature type="domain" description="HTH tetR-type" evidence="6">
    <location>
        <begin position="70"/>
        <end position="129"/>
    </location>
</feature>
<dbReference type="AlphaFoldDB" id="A0A7J5AZJ8"/>
<dbReference type="GO" id="GO:0003700">
    <property type="term" value="F:DNA-binding transcription factor activity"/>
    <property type="evidence" value="ECO:0007669"/>
    <property type="project" value="TreeGrafter"/>
</dbReference>
<evidence type="ECO:0000256" key="4">
    <source>
        <dbReference type="PROSITE-ProRule" id="PRU00335"/>
    </source>
</evidence>
<dbReference type="EMBL" id="WBJX01000004">
    <property type="protein sequence ID" value="KAB1637043.1"/>
    <property type="molecule type" value="Genomic_DNA"/>
</dbReference>
<gene>
    <name evidence="7" type="ORF">F8O03_12110</name>
</gene>
<keyword evidence="1" id="KW-0805">Transcription regulation</keyword>
<dbReference type="SUPFAM" id="SSF48498">
    <property type="entry name" value="Tetracyclin repressor-like, C-terminal domain"/>
    <property type="match status" value="1"/>
</dbReference>
<dbReference type="Proteomes" id="UP000490386">
    <property type="component" value="Unassembled WGS sequence"/>
</dbReference>
<dbReference type="InterPro" id="IPR001647">
    <property type="entry name" value="HTH_TetR"/>
</dbReference>
<reference evidence="7 8" key="1">
    <citation type="submission" date="2019-09" db="EMBL/GenBank/DDBJ databases">
        <title>Phylogeny of genus Pseudoclavibacter and closely related genus.</title>
        <authorList>
            <person name="Li Y."/>
        </authorList>
    </citation>
    <scope>NUCLEOTIDE SEQUENCE [LARGE SCALE GENOMIC DNA]</scope>
    <source>
        <strain evidence="7 8">THG-MD12</strain>
    </source>
</reference>
<feature type="region of interest" description="Disordered" evidence="5">
    <location>
        <begin position="8"/>
        <end position="71"/>
    </location>
</feature>
<dbReference type="PANTHER" id="PTHR30055">
    <property type="entry name" value="HTH-TYPE TRANSCRIPTIONAL REGULATOR RUTR"/>
    <property type="match status" value="1"/>
</dbReference>
<feature type="DNA-binding region" description="H-T-H motif" evidence="4">
    <location>
        <begin position="92"/>
        <end position="111"/>
    </location>
</feature>
<proteinExistence type="predicted"/>
<dbReference type="InterPro" id="IPR036271">
    <property type="entry name" value="Tet_transcr_reg_TetR-rel_C_sf"/>
</dbReference>
<keyword evidence="2 4" id="KW-0238">DNA-binding</keyword>
<dbReference type="PRINTS" id="PR00455">
    <property type="entry name" value="HTHTETR"/>
</dbReference>
<feature type="compositionally biased region" description="Low complexity" evidence="5">
    <location>
        <begin position="8"/>
        <end position="19"/>
    </location>
</feature>
<dbReference type="Pfam" id="PF00440">
    <property type="entry name" value="TetR_N"/>
    <property type="match status" value="1"/>
</dbReference>
<evidence type="ECO:0000256" key="3">
    <source>
        <dbReference type="ARBA" id="ARBA00023163"/>
    </source>
</evidence>
<organism evidence="7 8">
    <name type="scientific">Pseudoclavibacter terrae</name>
    <dbReference type="NCBI Taxonomy" id="1530195"/>
    <lineage>
        <taxon>Bacteria</taxon>
        <taxon>Bacillati</taxon>
        <taxon>Actinomycetota</taxon>
        <taxon>Actinomycetes</taxon>
        <taxon>Micrococcales</taxon>
        <taxon>Microbacteriaceae</taxon>
        <taxon>Pseudoclavibacter</taxon>
    </lineage>
</organism>
<dbReference type="SUPFAM" id="SSF46689">
    <property type="entry name" value="Homeodomain-like"/>
    <property type="match status" value="1"/>
</dbReference>
<evidence type="ECO:0000256" key="2">
    <source>
        <dbReference type="ARBA" id="ARBA00023125"/>
    </source>
</evidence>
<evidence type="ECO:0000256" key="5">
    <source>
        <dbReference type="SAM" id="MobiDB-lite"/>
    </source>
</evidence>
<evidence type="ECO:0000259" key="6">
    <source>
        <dbReference type="PROSITE" id="PS50977"/>
    </source>
</evidence>
<accession>A0A7J5AZJ8</accession>
<keyword evidence="8" id="KW-1185">Reference proteome</keyword>
<dbReference type="PROSITE" id="PS50977">
    <property type="entry name" value="HTH_TETR_2"/>
    <property type="match status" value="1"/>
</dbReference>
<evidence type="ECO:0000313" key="8">
    <source>
        <dbReference type="Proteomes" id="UP000490386"/>
    </source>
</evidence>
<name>A0A7J5AZJ8_9MICO</name>
<evidence type="ECO:0000313" key="7">
    <source>
        <dbReference type="EMBL" id="KAB1637043.1"/>
    </source>
</evidence>